<organism evidence="3 4">
    <name type="scientific">Kutzneria buriramensis</name>
    <dbReference type="NCBI Taxonomy" id="1045776"/>
    <lineage>
        <taxon>Bacteria</taxon>
        <taxon>Bacillati</taxon>
        <taxon>Actinomycetota</taxon>
        <taxon>Actinomycetes</taxon>
        <taxon>Pseudonocardiales</taxon>
        <taxon>Pseudonocardiaceae</taxon>
        <taxon>Kutzneria</taxon>
    </lineage>
</organism>
<dbReference type="PANTHER" id="PTHR43686:SF1">
    <property type="entry name" value="AMINOTRAN_5 DOMAIN-CONTAINING PROTEIN"/>
    <property type="match status" value="1"/>
</dbReference>
<evidence type="ECO:0000313" key="4">
    <source>
        <dbReference type="Proteomes" id="UP000256269"/>
    </source>
</evidence>
<reference evidence="3 4" key="1">
    <citation type="submission" date="2018-08" db="EMBL/GenBank/DDBJ databases">
        <title>Genomic Encyclopedia of Archaeal and Bacterial Type Strains, Phase II (KMG-II): from individual species to whole genera.</title>
        <authorList>
            <person name="Goeker M."/>
        </authorList>
    </citation>
    <scope>NUCLEOTIDE SEQUENCE [LARGE SCALE GENOMIC DNA]</scope>
    <source>
        <strain evidence="3 4">DSM 45791</strain>
    </source>
</reference>
<dbReference type="GO" id="GO:0016829">
    <property type="term" value="F:lyase activity"/>
    <property type="evidence" value="ECO:0007669"/>
    <property type="project" value="UniProtKB-KW"/>
</dbReference>
<dbReference type="InterPro" id="IPR015422">
    <property type="entry name" value="PyrdxlP-dep_Trfase_small"/>
</dbReference>
<protein>
    <submittedName>
        <fullName evidence="3">Selenocysteine lyase/cysteine desulfurase</fullName>
    </submittedName>
</protein>
<accession>A0A3E0HF78</accession>
<evidence type="ECO:0000313" key="3">
    <source>
        <dbReference type="EMBL" id="REH43882.1"/>
    </source>
</evidence>
<feature type="region of interest" description="Disordered" evidence="1">
    <location>
        <begin position="482"/>
        <end position="505"/>
    </location>
</feature>
<dbReference type="InterPro" id="IPR000192">
    <property type="entry name" value="Aminotrans_V_dom"/>
</dbReference>
<feature type="domain" description="Aminotransferase class V" evidence="2">
    <location>
        <begin position="34"/>
        <end position="448"/>
    </location>
</feature>
<dbReference type="Gene3D" id="3.40.640.10">
    <property type="entry name" value="Type I PLP-dependent aspartate aminotransferase-like (Major domain)"/>
    <property type="match status" value="1"/>
</dbReference>
<proteinExistence type="predicted"/>
<comment type="caution">
    <text evidence="3">The sequence shown here is derived from an EMBL/GenBank/DDBJ whole genome shotgun (WGS) entry which is preliminary data.</text>
</comment>
<keyword evidence="4" id="KW-1185">Reference proteome</keyword>
<dbReference type="AlphaFoldDB" id="A0A3E0HF78"/>
<keyword evidence="3" id="KW-0456">Lyase</keyword>
<dbReference type="Gene3D" id="3.90.1150.10">
    <property type="entry name" value="Aspartate Aminotransferase, domain 1"/>
    <property type="match status" value="1"/>
</dbReference>
<gene>
    <name evidence="3" type="ORF">BCF44_109428</name>
</gene>
<dbReference type="Pfam" id="PF00266">
    <property type="entry name" value="Aminotran_5"/>
    <property type="match status" value="1"/>
</dbReference>
<name>A0A3E0HF78_9PSEU</name>
<dbReference type="PANTHER" id="PTHR43686">
    <property type="entry name" value="SULFURTRANSFERASE-RELATED"/>
    <property type="match status" value="1"/>
</dbReference>
<dbReference type="RefSeq" id="WP_116177289.1">
    <property type="nucleotide sequence ID" value="NZ_CP144375.1"/>
</dbReference>
<dbReference type="OrthoDB" id="9804366at2"/>
<evidence type="ECO:0000259" key="2">
    <source>
        <dbReference type="Pfam" id="PF00266"/>
    </source>
</evidence>
<dbReference type="InterPro" id="IPR015421">
    <property type="entry name" value="PyrdxlP-dep_Trfase_major"/>
</dbReference>
<sequence>MSPARQELLARVRADLVGDTATLPGPYGDRLVTYADYTASGRSVAFIEDFIRDRVLPTYANTHTEASATGRRTSRLRENARRTIRHAIGGDGRTCVIFCGSGTTGAVNKIIDILGLRLSEQACRRYGIDATIAEQHRPVVFVGPYEHHSNELPWRESVADIVVIPEDRDGHIDLDALRSALITYGDRPLKIGSFSAASNVTGILTNTRTVTRILHAHDALAFWDFAAAAPHVAIDMAPADDPDAHMDAVFMSPHKFLGGPGTPGILAVQRDLLTNEVPSIVGGGTVSYVSPTRHVYEDDPEIREEGGTPAIVESIRAGLVFQLKESIGTDVIAERDHALASQAMATWSRNPNLTVLGNTTAARLPIVSLLFRHPHGGQLHFNFVVALLSDLFGIQVRGGCSCAGPYGHRLLDIDNERSCEFGAEILRGHVGIKPGWVRVSLNYAMSDETFDFIVRAVDMIATHGWKLLPSYGFDPDSGVWTHRDAPDDDPQLDWSAPEPRRTSPDRTAYLAQAEQLFTGEGRDFPTASINPEFDRLRWFELPDTCVTGSPSPLS</sequence>
<dbReference type="InterPro" id="IPR015424">
    <property type="entry name" value="PyrdxlP-dep_Trfase"/>
</dbReference>
<dbReference type="EMBL" id="QUNO01000009">
    <property type="protein sequence ID" value="REH43882.1"/>
    <property type="molecule type" value="Genomic_DNA"/>
</dbReference>
<evidence type="ECO:0000256" key="1">
    <source>
        <dbReference type="SAM" id="MobiDB-lite"/>
    </source>
</evidence>
<dbReference type="SUPFAM" id="SSF53383">
    <property type="entry name" value="PLP-dependent transferases"/>
    <property type="match status" value="1"/>
</dbReference>
<dbReference type="Proteomes" id="UP000256269">
    <property type="component" value="Unassembled WGS sequence"/>
</dbReference>